<dbReference type="Gene3D" id="3.30.1360.40">
    <property type="match status" value="1"/>
</dbReference>
<dbReference type="SUPFAM" id="SSF55252">
    <property type="entry name" value="C-terminal domain of arginine repressor"/>
    <property type="match status" value="1"/>
</dbReference>
<dbReference type="GO" id="GO:0006526">
    <property type="term" value="P:L-arginine biosynthetic process"/>
    <property type="evidence" value="ECO:0007669"/>
    <property type="project" value="UniProtKB-UniPathway"/>
</dbReference>
<evidence type="ECO:0000256" key="5">
    <source>
        <dbReference type="ARBA" id="ARBA00023125"/>
    </source>
</evidence>
<evidence type="ECO:0000256" key="2">
    <source>
        <dbReference type="ARBA" id="ARBA00008316"/>
    </source>
</evidence>
<protein>
    <recommendedName>
        <fullName evidence="7 8">Arginine repressor</fullName>
    </recommendedName>
</protein>
<dbReference type="Proteomes" id="UP000005753">
    <property type="component" value="Chromosome"/>
</dbReference>
<evidence type="ECO:0000256" key="1">
    <source>
        <dbReference type="ARBA" id="ARBA00004496"/>
    </source>
</evidence>
<evidence type="ECO:0000256" key="7">
    <source>
        <dbReference type="HAMAP-Rule" id="MF_00173"/>
    </source>
</evidence>
<dbReference type="GO" id="GO:0034618">
    <property type="term" value="F:arginine binding"/>
    <property type="evidence" value="ECO:0007669"/>
    <property type="project" value="InterPro"/>
</dbReference>
<dbReference type="GO" id="GO:1900079">
    <property type="term" value="P:regulation of arginine biosynthetic process"/>
    <property type="evidence" value="ECO:0007669"/>
    <property type="project" value="UniProtKB-UniRule"/>
</dbReference>
<dbReference type="NCBIfam" id="TIGR01529">
    <property type="entry name" value="argR_whole"/>
    <property type="match status" value="1"/>
</dbReference>
<dbReference type="HOGENOM" id="CLU_097103_3_0_9"/>
<keyword evidence="7" id="KW-0028">Amino-acid biosynthesis</keyword>
<reference evidence="11 12" key="1">
    <citation type="submission" date="2010-08" db="EMBL/GenBank/DDBJ databases">
        <authorList>
            <consortium name="US DOE Joint Genome Institute (JGI-PGF)"/>
            <person name="Lucas S."/>
            <person name="Copeland A."/>
            <person name="Lapidus A."/>
            <person name="Cheng J.-F."/>
            <person name="Bruce D."/>
            <person name="Goodwin L."/>
            <person name="Pitluck S."/>
            <person name="Land M.L."/>
            <person name="Hauser L."/>
            <person name="Chang Y.-J."/>
            <person name="Anderson I.J."/>
            <person name="Johnson E."/>
            <person name="Mulhopadhyay B."/>
            <person name="Kyrpides N."/>
            <person name="Woyke T.J."/>
        </authorList>
    </citation>
    <scope>NUCLEOTIDE SEQUENCE [LARGE SCALE GENOMIC DNA]</scope>
    <source>
        <strain evidence="11 12">6</strain>
    </source>
</reference>
<comment type="similarity">
    <text evidence="2 7">Belongs to the ArgR family.</text>
</comment>
<dbReference type="PRINTS" id="PR01467">
    <property type="entry name" value="ARGREPRESSOR"/>
</dbReference>
<keyword evidence="7" id="KW-0678">Repressor</keyword>
<evidence type="ECO:0000313" key="12">
    <source>
        <dbReference type="Proteomes" id="UP000005753"/>
    </source>
</evidence>
<dbReference type="PANTHER" id="PTHR34471">
    <property type="entry name" value="ARGININE REPRESSOR"/>
    <property type="match status" value="1"/>
</dbReference>
<feature type="domain" description="Arginine repressor DNA-binding" evidence="9">
    <location>
        <begin position="2"/>
        <end position="67"/>
    </location>
</feature>
<dbReference type="InterPro" id="IPR020900">
    <property type="entry name" value="Arg_repress_DNA-bd"/>
</dbReference>
<dbReference type="Gene3D" id="1.10.10.10">
    <property type="entry name" value="Winged helix-like DNA-binding domain superfamily/Winged helix DNA-binding domain"/>
    <property type="match status" value="1"/>
</dbReference>
<dbReference type="GO" id="GO:0005737">
    <property type="term" value="C:cytoplasm"/>
    <property type="evidence" value="ECO:0007669"/>
    <property type="project" value="UniProtKB-SubCell"/>
</dbReference>
<dbReference type="InterPro" id="IPR036251">
    <property type="entry name" value="Arg_repress_C_sf"/>
</dbReference>
<keyword evidence="6 7" id="KW-0804">Transcription</keyword>
<dbReference type="AlphaFoldDB" id="I5AUT0"/>
<dbReference type="HAMAP" id="MF_00173">
    <property type="entry name" value="Arg_repressor"/>
    <property type="match status" value="1"/>
</dbReference>
<keyword evidence="5 7" id="KW-0238">DNA-binding</keyword>
<evidence type="ECO:0000259" key="9">
    <source>
        <dbReference type="Pfam" id="PF01316"/>
    </source>
</evidence>
<evidence type="ECO:0000256" key="3">
    <source>
        <dbReference type="ARBA" id="ARBA00022490"/>
    </source>
</evidence>
<dbReference type="Pfam" id="PF02863">
    <property type="entry name" value="Arg_repressor_C"/>
    <property type="match status" value="1"/>
</dbReference>
<keyword evidence="7" id="KW-0055">Arginine biosynthesis</keyword>
<reference evidence="11 12" key="2">
    <citation type="submission" date="2012-02" db="EMBL/GenBank/DDBJ databases">
        <title>Improved High-Quality Draft sequence of Eubacterium cellulosolvens 6.</title>
        <authorList>
            <consortium name="US DOE Joint Genome Institute"/>
            <person name="Lucas S."/>
            <person name="Han J."/>
            <person name="Lapidus A."/>
            <person name="Cheng J.-F."/>
            <person name="Goodwin L."/>
            <person name="Pitluck S."/>
            <person name="Peters L."/>
            <person name="Mikhailova N."/>
            <person name="Gu W."/>
            <person name="Detter J.C."/>
            <person name="Han C."/>
            <person name="Tapia R."/>
            <person name="Land M."/>
            <person name="Hauser L."/>
            <person name="Kyrpides N."/>
            <person name="Ivanova N."/>
            <person name="Pagani I."/>
            <person name="Johnson E."/>
            <person name="Mukhopadhyay B."/>
            <person name="Anderson I."/>
            <person name="Woyke T."/>
        </authorList>
    </citation>
    <scope>NUCLEOTIDE SEQUENCE [LARGE SCALE GENOMIC DNA]</scope>
    <source>
        <strain evidence="11 12">6</strain>
    </source>
</reference>
<dbReference type="STRING" id="633697.EubceDRAFT1_1776"/>
<dbReference type="OrthoDB" id="9807089at2"/>
<dbReference type="InterPro" id="IPR001669">
    <property type="entry name" value="Arg_repress"/>
</dbReference>
<evidence type="ECO:0000256" key="4">
    <source>
        <dbReference type="ARBA" id="ARBA00023015"/>
    </source>
</evidence>
<evidence type="ECO:0000313" key="11">
    <source>
        <dbReference type="EMBL" id="EIM57553.1"/>
    </source>
</evidence>
<name>I5AUT0_EUBC6</name>
<dbReference type="EMBL" id="CM001487">
    <property type="protein sequence ID" value="EIM57553.1"/>
    <property type="molecule type" value="Genomic_DNA"/>
</dbReference>
<dbReference type="UniPathway" id="UPA00068"/>
<organism evidence="11 12">
    <name type="scientific">Eubacterium cellulosolvens (strain ATCC 43171 / JCM 9499 / 6)</name>
    <name type="common">Cillobacterium cellulosolvens</name>
    <dbReference type="NCBI Taxonomy" id="633697"/>
    <lineage>
        <taxon>Bacteria</taxon>
        <taxon>Bacillati</taxon>
        <taxon>Bacillota</taxon>
        <taxon>Clostridia</taxon>
        <taxon>Eubacteriales</taxon>
        <taxon>Eubacteriaceae</taxon>
        <taxon>Eubacterium</taxon>
    </lineage>
</organism>
<evidence type="ECO:0000259" key="10">
    <source>
        <dbReference type="Pfam" id="PF02863"/>
    </source>
</evidence>
<keyword evidence="3 7" id="KW-0963">Cytoplasm</keyword>
<keyword evidence="12" id="KW-1185">Reference proteome</keyword>
<dbReference type="GO" id="GO:0003700">
    <property type="term" value="F:DNA-binding transcription factor activity"/>
    <property type="evidence" value="ECO:0007669"/>
    <property type="project" value="UniProtKB-UniRule"/>
</dbReference>
<feature type="domain" description="Arginine repressor C-terminal" evidence="10">
    <location>
        <begin position="79"/>
        <end position="146"/>
    </location>
</feature>
<dbReference type="InterPro" id="IPR020899">
    <property type="entry name" value="Arg_repress_C"/>
</dbReference>
<sequence length="151" mass="17010">MKLARQAEILKLIHEYDIETQEELARKLEENGFEVTQATVSRDIREMKLTKVTGENGHLRYTLLQNQAQDTAGRYVRVLKDAVLGMDTADNLLVVKTVAGMAMAAAAVIDEMNWGEIVGCIAGDNTIFCAVRSREEAIRVMDKFRKMLETF</sequence>
<accession>I5AUT0</accession>
<evidence type="ECO:0000256" key="8">
    <source>
        <dbReference type="NCBIfam" id="TIGR01529"/>
    </source>
</evidence>
<dbReference type="InterPro" id="IPR036390">
    <property type="entry name" value="WH_DNA-bd_sf"/>
</dbReference>
<proteinExistence type="inferred from homology"/>
<dbReference type="SUPFAM" id="SSF46785">
    <property type="entry name" value="Winged helix' DNA-binding domain"/>
    <property type="match status" value="1"/>
</dbReference>
<dbReference type="PANTHER" id="PTHR34471:SF1">
    <property type="entry name" value="ARGININE REPRESSOR"/>
    <property type="match status" value="1"/>
</dbReference>
<evidence type="ECO:0000256" key="6">
    <source>
        <dbReference type="ARBA" id="ARBA00023163"/>
    </source>
</evidence>
<keyword evidence="4 7" id="KW-0805">Transcription regulation</keyword>
<dbReference type="GO" id="GO:0051259">
    <property type="term" value="P:protein complex oligomerization"/>
    <property type="evidence" value="ECO:0007669"/>
    <property type="project" value="InterPro"/>
</dbReference>
<dbReference type="InterPro" id="IPR036388">
    <property type="entry name" value="WH-like_DNA-bd_sf"/>
</dbReference>
<comment type="function">
    <text evidence="7">Regulates arginine biosynthesis genes.</text>
</comment>
<dbReference type="eggNOG" id="COG1438">
    <property type="taxonomic scope" value="Bacteria"/>
</dbReference>
<gene>
    <name evidence="7" type="primary">argR</name>
    <name evidence="11" type="ORF">EubceDRAFT1_1776</name>
</gene>
<comment type="subcellular location">
    <subcellularLocation>
        <location evidence="1 7">Cytoplasm</location>
    </subcellularLocation>
</comment>
<dbReference type="Pfam" id="PF01316">
    <property type="entry name" value="Arg_repressor"/>
    <property type="match status" value="1"/>
</dbReference>
<dbReference type="GO" id="GO:0003677">
    <property type="term" value="F:DNA binding"/>
    <property type="evidence" value="ECO:0007669"/>
    <property type="project" value="UniProtKB-KW"/>
</dbReference>
<comment type="pathway">
    <text evidence="7">Amino-acid biosynthesis; L-arginine biosynthesis [regulation].</text>
</comment>